<evidence type="ECO:0000313" key="10">
    <source>
        <dbReference type="EMBL" id="QQO07925.1"/>
    </source>
</evidence>
<sequence>MRIISWNVNGIRAAEKKGFPAWIRDEDADIVCLQETKAHPGQLSPDLLRPADGSGKPYYSYWSSARKKGYSGVAVYSKTEPKDVQPLGIPEFDGEGRVLRADFGEFVLITAYFPNSQEAGVRLAYKLAFCDAILKLCDSIAAEKRHFVLCGDYNIAHTPIDLARPDENEGSAGYLPEERAWMDRFTGAGYIDTFRHFHPGEIGHYSWWSYRTRARERNEGWRIDYHCVDPAFLPRVRRAVIRPDVAGSDHCPVELELL</sequence>
<feature type="binding site" evidence="7">
    <location>
        <position position="250"/>
    </location>
    <ligand>
        <name>Mg(2+)</name>
        <dbReference type="ChEBI" id="CHEBI:18420"/>
        <label>1</label>
    </ligand>
</feature>
<dbReference type="KEGG" id="bhc:JFL75_13365"/>
<dbReference type="InterPro" id="IPR004808">
    <property type="entry name" value="AP_endonuc_1"/>
</dbReference>
<keyword evidence="11" id="KW-1185">Reference proteome</keyword>
<feature type="site" description="Important for catalytic activity" evidence="8">
    <location>
        <position position="224"/>
    </location>
</feature>
<organism evidence="10 11">
    <name type="scientific">Breznakiella homolactica</name>
    <dbReference type="NCBI Taxonomy" id="2798577"/>
    <lineage>
        <taxon>Bacteria</taxon>
        <taxon>Pseudomonadati</taxon>
        <taxon>Spirochaetota</taxon>
        <taxon>Spirochaetia</taxon>
        <taxon>Spirochaetales</taxon>
        <taxon>Breznakiellaceae</taxon>
        <taxon>Breznakiella</taxon>
    </lineage>
</organism>
<dbReference type="EC" id="3.1.11.2" evidence="10"/>
<dbReference type="InterPro" id="IPR005135">
    <property type="entry name" value="Endo/exonuclease/phosphatase"/>
</dbReference>
<dbReference type="SUPFAM" id="SSF56219">
    <property type="entry name" value="DNase I-like"/>
    <property type="match status" value="1"/>
</dbReference>
<feature type="binding site" evidence="7">
    <location>
        <position position="35"/>
    </location>
    <ligand>
        <name>Mg(2+)</name>
        <dbReference type="ChEBI" id="CHEBI:18420"/>
        <label>1</label>
    </ligand>
</feature>
<evidence type="ECO:0000313" key="11">
    <source>
        <dbReference type="Proteomes" id="UP000595917"/>
    </source>
</evidence>
<dbReference type="GO" id="GO:0008081">
    <property type="term" value="F:phosphoric diester hydrolase activity"/>
    <property type="evidence" value="ECO:0007669"/>
    <property type="project" value="TreeGrafter"/>
</dbReference>
<comment type="similarity">
    <text evidence="2">Belongs to the DNA repair enzymes AP/ExoA family.</text>
</comment>
<reference evidence="10" key="1">
    <citation type="submission" date="2021-01" db="EMBL/GenBank/DDBJ databases">
        <title>Description of Breznakiella homolactica.</title>
        <authorList>
            <person name="Song Y."/>
            <person name="Brune A."/>
        </authorList>
    </citation>
    <scope>NUCLEOTIDE SEQUENCE</scope>
    <source>
        <strain evidence="10">RmG30</strain>
    </source>
</reference>
<name>A0A7T8B9G0_9SPIR</name>
<dbReference type="PROSITE" id="PS00726">
    <property type="entry name" value="AP_NUCLEASE_F1_1"/>
    <property type="match status" value="1"/>
</dbReference>
<evidence type="ECO:0000259" key="9">
    <source>
        <dbReference type="Pfam" id="PF03372"/>
    </source>
</evidence>
<dbReference type="Pfam" id="PF03372">
    <property type="entry name" value="Exo_endo_phos"/>
    <property type="match status" value="1"/>
</dbReference>
<evidence type="ECO:0000256" key="5">
    <source>
        <dbReference type="ARBA" id="ARBA00022842"/>
    </source>
</evidence>
<dbReference type="GO" id="GO:0006284">
    <property type="term" value="P:base-excision repair"/>
    <property type="evidence" value="ECO:0007669"/>
    <property type="project" value="TreeGrafter"/>
</dbReference>
<evidence type="ECO:0000256" key="2">
    <source>
        <dbReference type="ARBA" id="ARBA00007092"/>
    </source>
</evidence>
<keyword evidence="5 7" id="KW-0460">Magnesium</keyword>
<dbReference type="RefSeq" id="WP_215625231.1">
    <property type="nucleotide sequence ID" value="NZ_CP067089.2"/>
</dbReference>
<dbReference type="FunFam" id="3.60.10.10:FF:000026">
    <property type="entry name" value="Exodeoxyribonuclease III"/>
    <property type="match status" value="1"/>
</dbReference>
<comment type="cofactor">
    <cofactor evidence="1">
        <name>Mn(2+)</name>
        <dbReference type="ChEBI" id="CHEBI:29035"/>
    </cofactor>
</comment>
<evidence type="ECO:0000256" key="4">
    <source>
        <dbReference type="ARBA" id="ARBA00022801"/>
    </source>
</evidence>
<feature type="domain" description="Endonuclease/exonuclease/phosphatase" evidence="9">
    <location>
        <begin position="4"/>
        <end position="250"/>
    </location>
</feature>
<gene>
    <name evidence="10" type="primary">xth</name>
    <name evidence="10" type="ORF">JFL75_13365</name>
</gene>
<dbReference type="InterPro" id="IPR036691">
    <property type="entry name" value="Endo/exonu/phosph_ase_sf"/>
</dbReference>
<evidence type="ECO:0000256" key="6">
    <source>
        <dbReference type="PIRSR" id="PIRSR604808-1"/>
    </source>
</evidence>
<evidence type="ECO:0000256" key="7">
    <source>
        <dbReference type="PIRSR" id="PIRSR604808-2"/>
    </source>
</evidence>
<dbReference type="NCBIfam" id="TIGR00633">
    <property type="entry name" value="xth"/>
    <property type="match status" value="1"/>
</dbReference>
<feature type="binding site" evidence="7">
    <location>
        <position position="7"/>
    </location>
    <ligand>
        <name>Mg(2+)</name>
        <dbReference type="ChEBI" id="CHEBI:18420"/>
        <label>1</label>
    </ligand>
</feature>
<dbReference type="GO" id="GO:0046872">
    <property type="term" value="F:metal ion binding"/>
    <property type="evidence" value="ECO:0007669"/>
    <property type="project" value="UniProtKB-KW"/>
</dbReference>
<dbReference type="Gene3D" id="3.60.10.10">
    <property type="entry name" value="Endonuclease/exonuclease/phosphatase"/>
    <property type="match status" value="1"/>
</dbReference>
<dbReference type="PANTHER" id="PTHR22748">
    <property type="entry name" value="AP ENDONUCLEASE"/>
    <property type="match status" value="1"/>
</dbReference>
<dbReference type="AlphaFoldDB" id="A0A7T8B9G0"/>
<proteinExistence type="inferred from homology"/>
<evidence type="ECO:0000256" key="1">
    <source>
        <dbReference type="ARBA" id="ARBA00001936"/>
    </source>
</evidence>
<feature type="active site" description="Proton acceptor" evidence="6">
    <location>
        <position position="250"/>
    </location>
</feature>
<feature type="binding site" evidence="7">
    <location>
        <position position="154"/>
    </location>
    <ligand>
        <name>Mg(2+)</name>
        <dbReference type="ChEBI" id="CHEBI:18420"/>
        <label>1</label>
    </ligand>
</feature>
<dbReference type="CDD" id="cd09085">
    <property type="entry name" value="Mth212-like_AP-endo"/>
    <property type="match status" value="1"/>
</dbReference>
<dbReference type="Proteomes" id="UP000595917">
    <property type="component" value="Chromosome"/>
</dbReference>
<feature type="binding site" evidence="7">
    <location>
        <position position="152"/>
    </location>
    <ligand>
        <name>Mg(2+)</name>
        <dbReference type="ChEBI" id="CHEBI:18420"/>
        <label>1</label>
    </ligand>
</feature>
<keyword evidence="7" id="KW-0464">Manganese</keyword>
<feature type="active site" evidence="6">
    <location>
        <position position="112"/>
    </location>
</feature>
<dbReference type="GO" id="GO:0003677">
    <property type="term" value="F:DNA binding"/>
    <property type="evidence" value="ECO:0007669"/>
    <property type="project" value="InterPro"/>
</dbReference>
<evidence type="ECO:0000256" key="3">
    <source>
        <dbReference type="ARBA" id="ARBA00022723"/>
    </source>
</evidence>
<dbReference type="GO" id="GO:0003906">
    <property type="term" value="F:DNA-(apurinic or apyrimidinic site) endonuclease activity"/>
    <property type="evidence" value="ECO:0007669"/>
    <property type="project" value="TreeGrafter"/>
</dbReference>
<evidence type="ECO:0000256" key="8">
    <source>
        <dbReference type="PIRSR" id="PIRSR604808-3"/>
    </source>
</evidence>
<dbReference type="GO" id="GO:0008311">
    <property type="term" value="F:double-stranded DNA 3'-5' DNA exonuclease activity"/>
    <property type="evidence" value="ECO:0007669"/>
    <property type="project" value="UniProtKB-EC"/>
</dbReference>
<feature type="site" description="Transition state stabilizer" evidence="8">
    <location>
        <position position="154"/>
    </location>
</feature>
<dbReference type="PROSITE" id="PS51435">
    <property type="entry name" value="AP_NUCLEASE_F1_4"/>
    <property type="match status" value="1"/>
</dbReference>
<dbReference type="InterPro" id="IPR020847">
    <property type="entry name" value="AP_endonuclease_F1_BS"/>
</dbReference>
<keyword evidence="3 7" id="KW-0479">Metal-binding</keyword>
<keyword evidence="4 10" id="KW-0378">Hydrolase</keyword>
<feature type="active site" description="Proton donor/acceptor" evidence="6">
    <location>
        <position position="152"/>
    </location>
</feature>
<comment type="cofactor">
    <cofactor evidence="7">
        <name>Mg(2+)</name>
        <dbReference type="ChEBI" id="CHEBI:18420"/>
    </cofactor>
    <cofactor evidence="7">
        <name>Mn(2+)</name>
        <dbReference type="ChEBI" id="CHEBI:29035"/>
    </cofactor>
    <text evidence="7">Probably binds two magnesium or manganese ions per subunit.</text>
</comment>
<accession>A0A7T8B9G0</accession>
<dbReference type="InterPro" id="IPR020848">
    <property type="entry name" value="AP_endonuclease_F1_CS"/>
</dbReference>
<dbReference type="PROSITE" id="PS00727">
    <property type="entry name" value="AP_NUCLEASE_F1_2"/>
    <property type="match status" value="1"/>
</dbReference>
<dbReference type="PANTHER" id="PTHR22748:SF6">
    <property type="entry name" value="DNA-(APURINIC OR APYRIMIDINIC SITE) ENDONUCLEASE"/>
    <property type="match status" value="1"/>
</dbReference>
<dbReference type="EMBL" id="CP067089">
    <property type="protein sequence ID" value="QQO07925.1"/>
    <property type="molecule type" value="Genomic_DNA"/>
</dbReference>
<protein>
    <submittedName>
        <fullName evidence="10">Exodeoxyribonuclease III</fullName>
        <ecNumber evidence="10">3.1.11.2</ecNumber>
    </submittedName>
</protein>
<feature type="binding site" evidence="7">
    <location>
        <position position="249"/>
    </location>
    <ligand>
        <name>Mg(2+)</name>
        <dbReference type="ChEBI" id="CHEBI:18420"/>
        <label>1</label>
    </ligand>
</feature>
<feature type="site" description="Interaction with DNA substrate" evidence="8">
    <location>
        <position position="250"/>
    </location>
</feature>
<dbReference type="NCBIfam" id="TIGR00195">
    <property type="entry name" value="exoDNase_III"/>
    <property type="match status" value="1"/>
</dbReference>